<dbReference type="EMBL" id="JRKI01000010">
    <property type="protein sequence ID" value="KIZ18135.1"/>
    <property type="molecule type" value="Genomic_DNA"/>
</dbReference>
<proteinExistence type="predicted"/>
<organism evidence="2 3">
    <name type="scientific">Streptomyces natalensis ATCC 27448</name>
    <dbReference type="NCBI Taxonomy" id="1240678"/>
    <lineage>
        <taxon>Bacteria</taxon>
        <taxon>Bacillati</taxon>
        <taxon>Actinomycetota</taxon>
        <taxon>Actinomycetes</taxon>
        <taxon>Kitasatosporales</taxon>
        <taxon>Streptomycetaceae</taxon>
        <taxon>Streptomyces</taxon>
    </lineage>
</organism>
<keyword evidence="3" id="KW-1185">Reference proteome</keyword>
<reference evidence="2 3" key="1">
    <citation type="submission" date="2014-09" db="EMBL/GenBank/DDBJ databases">
        <title>Draft genome sequence of Streptomyces natalensis ATCC 27448, producer of the antifungal pimaricin.</title>
        <authorList>
            <person name="Mendes M.V."/>
            <person name="Beites T."/>
            <person name="Pires S."/>
            <person name="Santos C.L."/>
            <person name="Moradas-Ferreira P."/>
        </authorList>
    </citation>
    <scope>NUCLEOTIDE SEQUENCE [LARGE SCALE GENOMIC DNA]</scope>
    <source>
        <strain evidence="2 3">ATCC 27448</strain>
    </source>
</reference>
<sequence>MNPSWPRGRLRDVLLCVGGRGDVNEADLSAAVTSALRELAAETLGERSLAELVTVGAEDHPWGRSLGLRLADYDVELPDVLLYADQSDLPPQVKESCPTLSQEEWEAVLLVSKLIFRGLQSEPEPARDDAGQHPQATPRPPRSVAREQFCQALAAISERVDLHQHELTGQLRTALLNFASETPDNKEAAQRIAVLHTGEPQQGPRLCLSRSGLAFSKVVLSADGCPVPSCVLEEFPDLTQDEWNAVIHVTGLTLMAFEAELARDVGIATVSR</sequence>
<evidence type="ECO:0000313" key="3">
    <source>
        <dbReference type="Proteomes" id="UP000032458"/>
    </source>
</evidence>
<evidence type="ECO:0000256" key="1">
    <source>
        <dbReference type="SAM" id="MobiDB-lite"/>
    </source>
</evidence>
<dbReference type="Proteomes" id="UP000032458">
    <property type="component" value="Unassembled WGS sequence"/>
</dbReference>
<gene>
    <name evidence="2" type="ORF">SNA_08935</name>
</gene>
<dbReference type="AlphaFoldDB" id="A0A0D7CQI9"/>
<name>A0A0D7CQI9_9ACTN</name>
<comment type="caution">
    <text evidence="2">The sequence shown here is derived from an EMBL/GenBank/DDBJ whole genome shotgun (WGS) entry which is preliminary data.</text>
</comment>
<protein>
    <submittedName>
        <fullName evidence="2">Uncharacterized protein</fullName>
    </submittedName>
</protein>
<evidence type="ECO:0000313" key="2">
    <source>
        <dbReference type="EMBL" id="KIZ18135.1"/>
    </source>
</evidence>
<accession>A0A0D7CQI9</accession>
<feature type="region of interest" description="Disordered" evidence="1">
    <location>
        <begin position="123"/>
        <end position="144"/>
    </location>
</feature>
<dbReference type="PATRIC" id="fig|1240678.4.peg.1868"/>